<proteinExistence type="predicted"/>
<comment type="caution">
    <text evidence="2">The sequence shown here is derived from an EMBL/GenBank/DDBJ whole genome shotgun (WGS) entry which is preliminary data.</text>
</comment>
<dbReference type="Proteomes" id="UP000248724">
    <property type="component" value="Unassembled WGS sequence"/>
</dbReference>
<name>A0A2W5Z0N9_9BACT</name>
<dbReference type="PANTHER" id="PTHR30528">
    <property type="entry name" value="CYTOPLASMIC PROTEIN"/>
    <property type="match status" value="1"/>
</dbReference>
<protein>
    <submittedName>
        <fullName evidence="2">Cytoplasmic protein</fullName>
    </submittedName>
    <submittedName>
        <fullName evidence="1">YcaQ family DNA glycosylase</fullName>
    </submittedName>
</protein>
<sequence>MVAVELTNADARAVAITAQRLRGRRHRDPLRLLRELSAIQIDTISVIARSHELVAFSRLGPVSRTDIARAWWGRGTTFEYWAHAACVLPLELWPLFAWRRRRYMQRYARTAEQQEILAQVRDHGAVTIADLGGARITPGWWEWSPVKQAVEQLLARGDVVCTERRGFRRVYRLSEDAVPQSLFGVDLDDAACFTELVALAASHTGVATDDDLAASFRMPVAAMRAAAEAAGLTPVSVRGWGRRAWAHPMALSGPARVRHRPVLLSPFDSLIWHRPRTERLFGFRHRLEAYTPAAQREHGYFVMPLLAGGRLAGRVDPKRDGSVLRARRVSMDAAAVVPMAQALHDAARWVSCDEVVVEQVIPAELGGPLRAALAEAAG</sequence>
<reference evidence="1 4" key="3">
    <citation type="submission" date="2020-10" db="EMBL/GenBank/DDBJ databases">
        <title>Ca. Dormibacterota MAGs.</title>
        <authorList>
            <person name="Montgomery K."/>
        </authorList>
    </citation>
    <scope>NUCLEOTIDE SEQUENCE [LARGE SCALE GENOMIC DNA]</scope>
    <source>
        <strain evidence="1">SC8812_S17_18</strain>
    </source>
</reference>
<dbReference type="AlphaFoldDB" id="A0A2W5Z0N9"/>
<evidence type="ECO:0000313" key="4">
    <source>
        <dbReference type="Proteomes" id="UP000606991"/>
    </source>
</evidence>
<dbReference type="EMBL" id="QHBU01000244">
    <property type="protein sequence ID" value="PZR78762.1"/>
    <property type="molecule type" value="Genomic_DNA"/>
</dbReference>
<dbReference type="PANTHER" id="PTHR30528:SF0">
    <property type="entry name" value="CYTOPLASMIC PROTEIN"/>
    <property type="match status" value="1"/>
</dbReference>
<dbReference type="InterPro" id="IPR009351">
    <property type="entry name" value="AlkZ-like"/>
</dbReference>
<dbReference type="Proteomes" id="UP000606991">
    <property type="component" value="Unassembled WGS sequence"/>
</dbReference>
<accession>A0A2W5Z0N9</accession>
<gene>
    <name evidence="2" type="ORF">DLM65_12170</name>
    <name evidence="1" type="ORF">JF886_09795</name>
</gene>
<dbReference type="EMBL" id="JAEKNS010000100">
    <property type="protein sequence ID" value="MBJ7595136.1"/>
    <property type="molecule type" value="Genomic_DNA"/>
</dbReference>
<evidence type="ECO:0000313" key="1">
    <source>
        <dbReference type="EMBL" id="MBJ7595136.1"/>
    </source>
</evidence>
<accession>A0A934JSZ6</accession>
<dbReference type="Pfam" id="PF06224">
    <property type="entry name" value="AlkZ-like"/>
    <property type="match status" value="1"/>
</dbReference>
<reference evidence="2 3" key="1">
    <citation type="journal article" date="2017" name="Nature">
        <title>Atmospheric trace gases support primary production in Antarctic desert surface soil.</title>
        <authorList>
            <person name="Ji M."/>
            <person name="Greening C."/>
            <person name="Vanwonterghem I."/>
            <person name="Carere C.R."/>
            <person name="Bay S.K."/>
            <person name="Steen J.A."/>
            <person name="Montgomery K."/>
            <person name="Lines T."/>
            <person name="Beardall J."/>
            <person name="van Dorst J."/>
            <person name="Snape I."/>
            <person name="Stott M.B."/>
            <person name="Hugenholtz P."/>
            <person name="Ferrari B.C."/>
        </authorList>
    </citation>
    <scope>NUCLEOTIDE SEQUENCE [LARGE SCALE GENOMIC DNA]</scope>
    <source>
        <strain evidence="2">RRmetagenome_bin12</strain>
    </source>
</reference>
<organism evidence="2 3">
    <name type="scientific">Candidatus Aeolococcus gillhamiae</name>
    <dbReference type="NCBI Taxonomy" id="3127015"/>
    <lineage>
        <taxon>Bacteria</taxon>
        <taxon>Bacillati</taxon>
        <taxon>Candidatus Dormiibacterota</taxon>
        <taxon>Candidatus Dormibacteria</taxon>
        <taxon>Candidatus Aeolococcales</taxon>
        <taxon>Candidatus Aeolococcaceae</taxon>
        <taxon>Candidatus Aeolococcus</taxon>
    </lineage>
</organism>
<reference evidence="2" key="2">
    <citation type="submission" date="2018-05" db="EMBL/GenBank/DDBJ databases">
        <authorList>
            <person name="Ferrari B."/>
        </authorList>
    </citation>
    <scope>NUCLEOTIDE SEQUENCE</scope>
    <source>
        <strain evidence="2">RRmetagenome_bin12</strain>
    </source>
</reference>
<evidence type="ECO:0000313" key="3">
    <source>
        <dbReference type="Proteomes" id="UP000248724"/>
    </source>
</evidence>
<evidence type="ECO:0000313" key="2">
    <source>
        <dbReference type="EMBL" id="PZR78762.1"/>
    </source>
</evidence>